<evidence type="ECO:0000313" key="3">
    <source>
        <dbReference type="EMBL" id="KAG5645995.1"/>
    </source>
</evidence>
<dbReference type="InterPro" id="IPR051340">
    <property type="entry name" value="Haloalkane_dehalogenase"/>
</dbReference>
<dbReference type="Proteomes" id="UP000775547">
    <property type="component" value="Unassembled WGS sequence"/>
</dbReference>
<keyword evidence="1" id="KW-0378">Hydrolase</keyword>
<dbReference type="AlphaFoldDB" id="A0A9P7GAX3"/>
<dbReference type="EMBL" id="JABCKV010000028">
    <property type="protein sequence ID" value="KAG5645995.1"/>
    <property type="molecule type" value="Genomic_DNA"/>
</dbReference>
<dbReference type="PANTHER" id="PTHR42977:SF3">
    <property type="entry name" value="AB HYDROLASE-1 DOMAIN-CONTAINING PROTEIN"/>
    <property type="match status" value="1"/>
</dbReference>
<dbReference type="InterPro" id="IPR000073">
    <property type="entry name" value="AB_hydrolase_1"/>
</dbReference>
<proteinExistence type="predicted"/>
<evidence type="ECO:0000313" key="4">
    <source>
        <dbReference type="Proteomes" id="UP000775547"/>
    </source>
</evidence>
<dbReference type="InterPro" id="IPR000639">
    <property type="entry name" value="Epox_hydrolase-like"/>
</dbReference>
<dbReference type="PRINTS" id="PR00412">
    <property type="entry name" value="EPOXHYDRLASE"/>
</dbReference>
<reference evidence="3" key="1">
    <citation type="submission" date="2020-07" db="EMBL/GenBank/DDBJ databases">
        <authorList>
            <person name="Nieuwenhuis M."/>
            <person name="Van De Peppel L.J.J."/>
        </authorList>
    </citation>
    <scope>NUCLEOTIDE SEQUENCE</scope>
    <source>
        <strain evidence="3">AP01</strain>
        <tissue evidence="3">Mycelium</tissue>
    </source>
</reference>
<dbReference type="Gene3D" id="3.40.50.1820">
    <property type="entry name" value="alpha/beta hydrolase"/>
    <property type="match status" value="1"/>
</dbReference>
<gene>
    <name evidence="3" type="ORF">DXG03_004597</name>
</gene>
<sequence>MTSTATVNCKRVNVDRVSVFYREAGSGKPNTILLLHGFPSSSFQYRNLIPKLAETHHVISSSFKAPDFPGFGFTDVPDDANYEYTFENLSQTIIAFTRILKLDKFAVYMFDYGAPVGLRLDDSRLAFARPDAITALISQNGNAFEAGLSPTFWDGIRKYWGDPSAENLAPVEALTKMEATKFQYTHGEAHPEIIPPETYHLDQALLDRPGNAEIQCKLFFDCTPLPSPSF</sequence>
<accession>A0A9P7GAX3</accession>
<dbReference type="GO" id="GO:0004301">
    <property type="term" value="F:epoxide hydrolase activity"/>
    <property type="evidence" value="ECO:0007669"/>
    <property type="project" value="TreeGrafter"/>
</dbReference>
<protein>
    <recommendedName>
        <fullName evidence="2">AB hydrolase-1 domain-containing protein</fullName>
    </recommendedName>
</protein>
<feature type="domain" description="AB hydrolase-1" evidence="2">
    <location>
        <begin position="31"/>
        <end position="154"/>
    </location>
</feature>
<dbReference type="Pfam" id="PF00561">
    <property type="entry name" value="Abhydrolase_1"/>
    <property type="match status" value="1"/>
</dbReference>
<name>A0A9P7GAX3_9AGAR</name>
<dbReference type="InterPro" id="IPR029058">
    <property type="entry name" value="AB_hydrolase_fold"/>
</dbReference>
<reference evidence="3" key="2">
    <citation type="submission" date="2021-10" db="EMBL/GenBank/DDBJ databases">
        <title>Phylogenomics reveals ancestral predisposition of the termite-cultivated fungus Termitomyces towards a domesticated lifestyle.</title>
        <authorList>
            <person name="Auxier B."/>
            <person name="Grum-Grzhimaylo A."/>
            <person name="Cardenas M.E."/>
            <person name="Lodge J.D."/>
            <person name="Laessoe T."/>
            <person name="Pedersen O."/>
            <person name="Smith M.E."/>
            <person name="Kuyper T.W."/>
            <person name="Franco-Molano E.A."/>
            <person name="Baroni T.J."/>
            <person name="Aanen D.K."/>
        </authorList>
    </citation>
    <scope>NUCLEOTIDE SEQUENCE</scope>
    <source>
        <strain evidence="3">AP01</strain>
        <tissue evidence="3">Mycelium</tissue>
    </source>
</reference>
<dbReference type="SUPFAM" id="SSF53474">
    <property type="entry name" value="alpha/beta-Hydrolases"/>
    <property type="match status" value="1"/>
</dbReference>
<keyword evidence="4" id="KW-1185">Reference proteome</keyword>
<evidence type="ECO:0000259" key="2">
    <source>
        <dbReference type="Pfam" id="PF00561"/>
    </source>
</evidence>
<dbReference type="PANTHER" id="PTHR42977">
    <property type="entry name" value="HYDROLASE-RELATED"/>
    <property type="match status" value="1"/>
</dbReference>
<evidence type="ECO:0000256" key="1">
    <source>
        <dbReference type="ARBA" id="ARBA00022801"/>
    </source>
</evidence>
<comment type="caution">
    <text evidence="3">The sequence shown here is derived from an EMBL/GenBank/DDBJ whole genome shotgun (WGS) entry which is preliminary data.</text>
</comment>
<organism evidence="3 4">
    <name type="scientific">Asterophora parasitica</name>
    <dbReference type="NCBI Taxonomy" id="117018"/>
    <lineage>
        <taxon>Eukaryota</taxon>
        <taxon>Fungi</taxon>
        <taxon>Dikarya</taxon>
        <taxon>Basidiomycota</taxon>
        <taxon>Agaricomycotina</taxon>
        <taxon>Agaricomycetes</taxon>
        <taxon>Agaricomycetidae</taxon>
        <taxon>Agaricales</taxon>
        <taxon>Tricholomatineae</taxon>
        <taxon>Lyophyllaceae</taxon>
        <taxon>Asterophora</taxon>
    </lineage>
</organism>
<dbReference type="OrthoDB" id="6431331at2759"/>